<feature type="transmembrane region" description="Helical" evidence="1">
    <location>
        <begin position="66"/>
        <end position="99"/>
    </location>
</feature>
<dbReference type="GeneID" id="60369980"/>
<keyword evidence="1" id="KW-1133">Transmembrane helix</keyword>
<dbReference type="Proteomes" id="UP000003879">
    <property type="component" value="Unassembled WGS sequence"/>
</dbReference>
<feature type="transmembrane region" description="Helical" evidence="1">
    <location>
        <begin position="7"/>
        <end position="26"/>
    </location>
</feature>
<keyword evidence="1" id="KW-0472">Membrane</keyword>
<reference evidence="2 3" key="1">
    <citation type="submission" date="2012-02" db="EMBL/GenBank/DDBJ databases">
        <title>The Genome Sequence of Bacteroides fragilis CL07T12C05.</title>
        <authorList>
            <consortium name="The Broad Institute Genome Sequencing Platform"/>
            <person name="Earl A."/>
            <person name="Ward D."/>
            <person name="Feldgarden M."/>
            <person name="Gevers D."/>
            <person name="Zitomersky N.L."/>
            <person name="Coyne M.J."/>
            <person name="Comstock L.E."/>
            <person name="Young S.K."/>
            <person name="Zeng Q."/>
            <person name="Gargeya S."/>
            <person name="Fitzgerald M."/>
            <person name="Haas B."/>
            <person name="Abouelleil A."/>
            <person name="Alvarado L."/>
            <person name="Arachchi H.M."/>
            <person name="Berlin A."/>
            <person name="Chapman S.B."/>
            <person name="Gearin G."/>
            <person name="Goldberg J."/>
            <person name="Griggs A."/>
            <person name="Gujja S."/>
            <person name="Hansen M."/>
            <person name="Heiman D."/>
            <person name="Howarth C."/>
            <person name="Larimer J."/>
            <person name="Lui A."/>
            <person name="MacDonald P.J.P."/>
            <person name="McCowen C."/>
            <person name="Montmayeur A."/>
            <person name="Murphy C."/>
            <person name="Neiman D."/>
            <person name="Pearson M."/>
            <person name="Priest M."/>
            <person name="Roberts A."/>
            <person name="Saif S."/>
            <person name="Shea T."/>
            <person name="Sisk P."/>
            <person name="Stolte C."/>
            <person name="Sykes S."/>
            <person name="Wortman J."/>
            <person name="Nusbaum C."/>
            <person name="Birren B."/>
        </authorList>
    </citation>
    <scope>NUCLEOTIDE SEQUENCE [LARGE SCALE GENOMIC DNA]</scope>
    <source>
        <strain evidence="2 3">CL07T12C05</strain>
    </source>
</reference>
<feature type="transmembrane region" description="Helical" evidence="1">
    <location>
        <begin position="111"/>
        <end position="136"/>
    </location>
</feature>
<name>A0A0E2AP44_BACFG</name>
<evidence type="ECO:0000256" key="1">
    <source>
        <dbReference type="SAM" id="Phobius"/>
    </source>
</evidence>
<dbReference type="HOGENOM" id="CLU_1674454_0_0_10"/>
<dbReference type="EMBL" id="AGXN01000012">
    <property type="protein sequence ID" value="EIY96073.1"/>
    <property type="molecule type" value="Genomic_DNA"/>
</dbReference>
<sequence length="157" mass="17676">MDIAKIIYVSLTMLTAWVFMSIAFPIDTYKHLLGVVGSYICVSCSALFASWFAWHWVHPFSYVKYLLCGLLTAFLFHAGLTIGCSIPIIFLSCCGVHVISTEAITLWEVLSYLFSIFIMSFYFVGIFTFGQCLLTASITKIIIWKLNIGNNITNNAR</sequence>
<feature type="transmembrane region" description="Helical" evidence="1">
    <location>
        <begin position="32"/>
        <end position="54"/>
    </location>
</feature>
<dbReference type="RefSeq" id="WP_005794640.1">
    <property type="nucleotide sequence ID" value="NZ_JH724215.1"/>
</dbReference>
<evidence type="ECO:0000313" key="2">
    <source>
        <dbReference type="EMBL" id="EIY96073.1"/>
    </source>
</evidence>
<accession>A0A0E2AP44</accession>
<evidence type="ECO:0000313" key="3">
    <source>
        <dbReference type="Proteomes" id="UP000003879"/>
    </source>
</evidence>
<gene>
    <name evidence="2" type="ORF">HMPREF1056_01961</name>
</gene>
<protein>
    <recommendedName>
        <fullName evidence="4">Transmembrane protein</fullName>
    </recommendedName>
</protein>
<dbReference type="AlphaFoldDB" id="A0A0E2AP44"/>
<keyword evidence="1" id="KW-0812">Transmembrane</keyword>
<proteinExistence type="predicted"/>
<organism evidence="2 3">
    <name type="scientific">Bacteroides fragilis CL07T12C05</name>
    <dbReference type="NCBI Taxonomy" id="997883"/>
    <lineage>
        <taxon>Bacteria</taxon>
        <taxon>Pseudomonadati</taxon>
        <taxon>Bacteroidota</taxon>
        <taxon>Bacteroidia</taxon>
        <taxon>Bacteroidales</taxon>
        <taxon>Bacteroidaceae</taxon>
        <taxon>Bacteroides</taxon>
    </lineage>
</organism>
<evidence type="ECO:0008006" key="4">
    <source>
        <dbReference type="Google" id="ProtNLM"/>
    </source>
</evidence>
<comment type="caution">
    <text evidence="2">The sequence shown here is derived from an EMBL/GenBank/DDBJ whole genome shotgun (WGS) entry which is preliminary data.</text>
</comment>